<comment type="caution">
    <text evidence="3">The sequence shown here is derived from an EMBL/GenBank/DDBJ whole genome shotgun (WGS) entry which is preliminary data.</text>
</comment>
<name>T0ZLA5_9ZZZZ</name>
<keyword evidence="2" id="KW-1133">Transmembrane helix</keyword>
<keyword evidence="2" id="KW-0812">Transmembrane</keyword>
<reference evidence="3" key="1">
    <citation type="submission" date="2013-08" db="EMBL/GenBank/DDBJ databases">
        <authorList>
            <person name="Mendez C."/>
            <person name="Richter M."/>
            <person name="Ferrer M."/>
            <person name="Sanchez J."/>
        </authorList>
    </citation>
    <scope>NUCLEOTIDE SEQUENCE</scope>
</reference>
<protein>
    <recommendedName>
        <fullName evidence="4">CDP-diacylglycerol--serine O-phosphatidyltransferase</fullName>
    </recommendedName>
</protein>
<sequence>MSANPTPASDPPAPEEHGTRRPRRGFYLLPNLLTTASLFSGFYAIVAAI</sequence>
<feature type="non-terminal residue" evidence="3">
    <location>
        <position position="49"/>
    </location>
</feature>
<feature type="transmembrane region" description="Helical" evidence="2">
    <location>
        <begin position="26"/>
        <end position="46"/>
    </location>
</feature>
<feature type="region of interest" description="Disordered" evidence="1">
    <location>
        <begin position="1"/>
        <end position="22"/>
    </location>
</feature>
<organism evidence="3">
    <name type="scientific">mine drainage metagenome</name>
    <dbReference type="NCBI Taxonomy" id="410659"/>
    <lineage>
        <taxon>unclassified sequences</taxon>
        <taxon>metagenomes</taxon>
        <taxon>ecological metagenomes</taxon>
    </lineage>
</organism>
<evidence type="ECO:0008006" key="4">
    <source>
        <dbReference type="Google" id="ProtNLM"/>
    </source>
</evidence>
<reference evidence="3" key="2">
    <citation type="journal article" date="2014" name="ISME J.">
        <title>Microbial stratification in low pH oxic and suboxic macroscopic growths along an acid mine drainage.</title>
        <authorList>
            <person name="Mendez-Garcia C."/>
            <person name="Mesa V."/>
            <person name="Sprenger R.R."/>
            <person name="Richter M."/>
            <person name="Diez M.S."/>
            <person name="Solano J."/>
            <person name="Bargiela R."/>
            <person name="Golyshina O.V."/>
            <person name="Manteca A."/>
            <person name="Ramos J.L."/>
            <person name="Gallego J.R."/>
            <person name="Llorente I."/>
            <person name="Martins Dos Santos V.A."/>
            <person name="Jensen O.N."/>
            <person name="Pelaez A.I."/>
            <person name="Sanchez J."/>
            <person name="Ferrer M."/>
        </authorList>
    </citation>
    <scope>NUCLEOTIDE SEQUENCE</scope>
</reference>
<dbReference type="EMBL" id="AUZX01015264">
    <property type="protein sequence ID" value="EQD29509.1"/>
    <property type="molecule type" value="Genomic_DNA"/>
</dbReference>
<evidence type="ECO:0000256" key="1">
    <source>
        <dbReference type="SAM" id="MobiDB-lite"/>
    </source>
</evidence>
<dbReference type="AlphaFoldDB" id="T0ZLA5"/>
<keyword evidence="2" id="KW-0472">Membrane</keyword>
<evidence type="ECO:0000256" key="2">
    <source>
        <dbReference type="SAM" id="Phobius"/>
    </source>
</evidence>
<proteinExistence type="predicted"/>
<gene>
    <name evidence="3" type="ORF">B1A_20674</name>
</gene>
<accession>T0ZLA5</accession>
<evidence type="ECO:0000313" key="3">
    <source>
        <dbReference type="EMBL" id="EQD29509.1"/>
    </source>
</evidence>